<gene>
    <name evidence="1" type="ORF">XELAEV_18030902mg</name>
</gene>
<accession>A0A974CLK9</accession>
<reference evidence="2" key="1">
    <citation type="journal article" date="2016" name="Nature">
        <title>Genome evolution in the allotetraploid frog Xenopus laevis.</title>
        <authorList>
            <person name="Session A.M."/>
            <person name="Uno Y."/>
            <person name="Kwon T."/>
            <person name="Chapman J.A."/>
            <person name="Toyoda A."/>
            <person name="Takahashi S."/>
            <person name="Fukui A."/>
            <person name="Hikosaka A."/>
            <person name="Suzuki A."/>
            <person name="Kondo M."/>
            <person name="van Heeringen S.J."/>
            <person name="Quigley I."/>
            <person name="Heinz S."/>
            <person name="Ogino H."/>
            <person name="Ochi H."/>
            <person name="Hellsten U."/>
            <person name="Lyons J.B."/>
            <person name="Simakov O."/>
            <person name="Putnam N."/>
            <person name="Stites J."/>
            <person name="Kuroki Y."/>
            <person name="Tanaka T."/>
            <person name="Michiue T."/>
            <person name="Watanabe M."/>
            <person name="Bogdanovic O."/>
            <person name="Lister R."/>
            <person name="Georgiou G."/>
            <person name="Paranjpe S.S."/>
            <person name="van Kruijsbergen I."/>
            <person name="Shu S."/>
            <person name="Carlson J."/>
            <person name="Kinoshita T."/>
            <person name="Ohta Y."/>
            <person name="Mawaribuchi S."/>
            <person name="Jenkins J."/>
            <person name="Grimwood J."/>
            <person name="Schmutz J."/>
            <person name="Mitros T."/>
            <person name="Mozaffari S.V."/>
            <person name="Suzuki Y."/>
            <person name="Haramoto Y."/>
            <person name="Yamamoto T.S."/>
            <person name="Takagi C."/>
            <person name="Heald R."/>
            <person name="Miller K."/>
            <person name="Haudenschild C."/>
            <person name="Kitzman J."/>
            <person name="Nakayama T."/>
            <person name="Izutsu Y."/>
            <person name="Robert J."/>
            <person name="Fortriede J."/>
            <person name="Burns K."/>
            <person name="Lotay V."/>
            <person name="Karimi K."/>
            <person name="Yasuoka Y."/>
            <person name="Dichmann D.S."/>
            <person name="Flajnik M.F."/>
            <person name="Houston D.W."/>
            <person name="Shendure J."/>
            <person name="DuPasquier L."/>
            <person name="Vize P.D."/>
            <person name="Zorn A.M."/>
            <person name="Ito M."/>
            <person name="Marcotte E.M."/>
            <person name="Wallingford J.B."/>
            <person name="Ito Y."/>
            <person name="Asashima M."/>
            <person name="Ueno N."/>
            <person name="Matsuda Y."/>
            <person name="Veenstra G.J."/>
            <person name="Fujiyama A."/>
            <person name="Harland R.M."/>
            <person name="Taira M."/>
            <person name="Rokhsar D.S."/>
        </authorList>
    </citation>
    <scope>NUCLEOTIDE SEQUENCE [LARGE SCALE GENOMIC DNA]</scope>
    <source>
        <strain evidence="2">J</strain>
    </source>
</reference>
<dbReference type="Proteomes" id="UP000694892">
    <property type="component" value="Chromosome 6L"/>
</dbReference>
<evidence type="ECO:0000313" key="1">
    <source>
        <dbReference type="EMBL" id="OCT75715.1"/>
    </source>
</evidence>
<organism evidence="1 2">
    <name type="scientific">Xenopus laevis</name>
    <name type="common">African clawed frog</name>
    <dbReference type="NCBI Taxonomy" id="8355"/>
    <lineage>
        <taxon>Eukaryota</taxon>
        <taxon>Metazoa</taxon>
        <taxon>Chordata</taxon>
        <taxon>Craniata</taxon>
        <taxon>Vertebrata</taxon>
        <taxon>Euteleostomi</taxon>
        <taxon>Amphibia</taxon>
        <taxon>Batrachia</taxon>
        <taxon>Anura</taxon>
        <taxon>Pipoidea</taxon>
        <taxon>Pipidae</taxon>
        <taxon>Xenopodinae</taxon>
        <taxon>Xenopus</taxon>
        <taxon>Xenopus</taxon>
    </lineage>
</organism>
<evidence type="ECO:0000313" key="2">
    <source>
        <dbReference type="Proteomes" id="UP000694892"/>
    </source>
</evidence>
<protein>
    <submittedName>
        <fullName evidence="1">Uncharacterized protein</fullName>
    </submittedName>
</protein>
<proteinExistence type="predicted"/>
<sequence length="126" mass="15291">MARLSFLHKKEILTEIQKFWTIILDICSKELQLQIFRDPAVILLHHNEHSVASYKRSLTRYALNAAKLLIPRKWKSPQIPTLTEWIMEMEDIRKYEDLHADSYKAKRNHWATWRLWIQYVILDYLI</sequence>
<dbReference type="AlphaFoldDB" id="A0A974CLK9"/>
<dbReference type="EMBL" id="CM004476">
    <property type="protein sequence ID" value="OCT75715.1"/>
    <property type="molecule type" value="Genomic_DNA"/>
</dbReference>
<name>A0A974CLK9_XENLA</name>